<dbReference type="Proteomes" id="UP000829196">
    <property type="component" value="Unassembled WGS sequence"/>
</dbReference>
<gene>
    <name evidence="1" type="ORF">KFK09_000309</name>
</gene>
<dbReference type="EMBL" id="JAGYWB010000001">
    <property type="protein sequence ID" value="KAI0530761.1"/>
    <property type="molecule type" value="Genomic_DNA"/>
</dbReference>
<sequence>MFCSPDSKHTKFAHKTCIQSWRDEKENNRFAYLSPDKSSGFGVKEQGVKGFFRGWALTLLGYSGYEGSHSNSTRLCKRVK</sequence>
<accession>A0A8T3C8I5</accession>
<reference evidence="1" key="1">
    <citation type="journal article" date="2022" name="Front. Genet.">
        <title>Chromosome-Scale Assembly of the Dendrobium nobile Genome Provides Insights Into the Molecular Mechanism of the Biosynthesis of the Medicinal Active Ingredient of Dendrobium.</title>
        <authorList>
            <person name="Xu Q."/>
            <person name="Niu S.-C."/>
            <person name="Li K.-L."/>
            <person name="Zheng P.-J."/>
            <person name="Zhang X.-J."/>
            <person name="Jia Y."/>
            <person name="Liu Y."/>
            <person name="Niu Y.-X."/>
            <person name="Yu L.-H."/>
            <person name="Chen D.-F."/>
            <person name="Zhang G.-Q."/>
        </authorList>
    </citation>
    <scope>NUCLEOTIDE SEQUENCE</scope>
    <source>
        <tissue evidence="1">Leaf</tissue>
    </source>
</reference>
<organism evidence="1 2">
    <name type="scientific">Dendrobium nobile</name>
    <name type="common">Orchid</name>
    <dbReference type="NCBI Taxonomy" id="94219"/>
    <lineage>
        <taxon>Eukaryota</taxon>
        <taxon>Viridiplantae</taxon>
        <taxon>Streptophyta</taxon>
        <taxon>Embryophyta</taxon>
        <taxon>Tracheophyta</taxon>
        <taxon>Spermatophyta</taxon>
        <taxon>Magnoliopsida</taxon>
        <taxon>Liliopsida</taxon>
        <taxon>Asparagales</taxon>
        <taxon>Orchidaceae</taxon>
        <taxon>Epidendroideae</taxon>
        <taxon>Malaxideae</taxon>
        <taxon>Dendrobiinae</taxon>
        <taxon>Dendrobium</taxon>
    </lineage>
</organism>
<comment type="caution">
    <text evidence="1">The sequence shown here is derived from an EMBL/GenBank/DDBJ whole genome shotgun (WGS) entry which is preliminary data.</text>
</comment>
<evidence type="ECO:0000313" key="2">
    <source>
        <dbReference type="Proteomes" id="UP000829196"/>
    </source>
</evidence>
<dbReference type="AlphaFoldDB" id="A0A8T3C8I5"/>
<evidence type="ECO:0000313" key="1">
    <source>
        <dbReference type="EMBL" id="KAI0530761.1"/>
    </source>
</evidence>
<keyword evidence="2" id="KW-1185">Reference proteome</keyword>
<proteinExistence type="predicted"/>
<name>A0A8T3C8I5_DENNO</name>
<protein>
    <submittedName>
        <fullName evidence="1">Uncharacterized protein</fullName>
    </submittedName>
</protein>